<evidence type="ECO:0000256" key="7">
    <source>
        <dbReference type="PROSITE-ProRule" id="PRU10141"/>
    </source>
</evidence>
<sequence>MLTGSSGDQILSSFPTGLACPQFSISEMQVATNDFNERLLIGEGGFGKVYKGTMKNGTKTVVAIKRLDSNNNNNGMPHPWNSNPPTDVLGELVAVGWPSWLAAACGEALKGWLPRRGETFQNLGKASKDIHTGNIVALKKVQCDTSDPESVKMMAMEIVILRRLDHPNVIKLEGIVTSRMSETLYLVFEYMDHDLAALSGDPAIQFTESQVKHYMRQLFCGLKYCHDHQVLHRDLKGSDLLVDSNGVLKIADFGSASFLDLIYEQPMTNRVATYWYRAPELLLGATEYGAGVDLWSAGCILAGLLAKGPILAGHTEAEQLEKIYALCGSPSDEYWETYKLPLETLYKPQLQYRRCLTETYKDFPPSSLSLLDILLSVDPAKRPSAASALESKFLKEISKADESQITKKEYTTSSTRNTASTVLGKQKDNIKRSVIWSHFTEFVDSDGKKKCRCNYCASTFGTSMLMLHMKSCASNPSNQSQTQLNLTVAAATKVEDIGKAKAGLHAWRFDQQVAKKAIIEMIIRDKLPFRFVNNEGFRRCMELCQPALAIPSASTITRDFYELFLDEKAKLKAQLKHSTARVCLTIDTWTSFQGTNYFCLTAHFIDNNWRLQKKVLNFCPISSLRGVDIGRVIELCLVEWGLENIFTVTVDNASNNDTAIHYVKRKCKSNLSVLKGKWAHVRCMTRVMNLVVQDLIRKMDGSVDSVRAAVRYVTQSPAALEKFKEFAKMENIECQKSLCLDVPMRWNTTYLMLSVAILYERAFDMLSIEDFVYKNDHGERHRVPSTFDWDNVKRLVGFLQHYYQFTLKVSGTRYTTSNTFLESISCIHNVLKECFSSEDHVLMQMSSRMKTKLDKYWGEIDKFNLLVFIASVFDPRTKFMYLEVTLCNMYGDEDGRKISGLCKNALYELFNDYKKIHSDERVRNMSSFSHQASTSIAPSLLDVGLFDNSNDVTRALREKNLAEVERRKAGLGVTDDPKLELERYLIEDIEEDHEYFRSEDFTVLDWWKSRRTTFPILSLVARDILAIPISTVACESSFATKGKVLESFGTSLTPETIQALICYQDWIRSSDVPVKVEEHIREIDNFSDGNLSFLFLYELAVVELSSTELRVASLFYAIIWCGLIPCASLSPVVHPTKSHYVYMEVVSVLPQLRVMQITKIVELFSTLCFCFRVWKVSKLCPSDSPAI</sequence>
<evidence type="ECO:0000313" key="9">
    <source>
        <dbReference type="EMBL" id="KAI7737469.1"/>
    </source>
</evidence>
<dbReference type="Pfam" id="PF05699">
    <property type="entry name" value="Dimer_Tnp_hAT"/>
    <property type="match status" value="1"/>
</dbReference>
<organism evidence="9 10">
    <name type="scientific">Ambrosia artemisiifolia</name>
    <name type="common">Common ragweed</name>
    <dbReference type="NCBI Taxonomy" id="4212"/>
    <lineage>
        <taxon>Eukaryota</taxon>
        <taxon>Viridiplantae</taxon>
        <taxon>Streptophyta</taxon>
        <taxon>Embryophyta</taxon>
        <taxon>Tracheophyta</taxon>
        <taxon>Spermatophyta</taxon>
        <taxon>Magnoliopsida</taxon>
        <taxon>eudicotyledons</taxon>
        <taxon>Gunneridae</taxon>
        <taxon>Pentapetalae</taxon>
        <taxon>asterids</taxon>
        <taxon>campanulids</taxon>
        <taxon>Asterales</taxon>
        <taxon>Asteraceae</taxon>
        <taxon>Asteroideae</taxon>
        <taxon>Heliantheae alliance</taxon>
        <taxon>Heliantheae</taxon>
        <taxon>Ambrosia</taxon>
    </lineage>
</organism>
<evidence type="ECO:0000259" key="8">
    <source>
        <dbReference type="PROSITE" id="PS50011"/>
    </source>
</evidence>
<evidence type="ECO:0000256" key="5">
    <source>
        <dbReference type="ARBA" id="ARBA00022840"/>
    </source>
</evidence>
<dbReference type="Pfam" id="PF00069">
    <property type="entry name" value="Pkinase"/>
    <property type="match status" value="1"/>
</dbReference>
<keyword evidence="6" id="KW-0238">DNA-binding</keyword>
<feature type="binding site" evidence="7">
    <location>
        <position position="65"/>
    </location>
    <ligand>
        <name>ATP</name>
        <dbReference type="ChEBI" id="CHEBI:30616"/>
    </ligand>
</feature>
<dbReference type="AlphaFoldDB" id="A0AAD5GDG4"/>
<dbReference type="InterPro" id="IPR012337">
    <property type="entry name" value="RNaseH-like_sf"/>
</dbReference>
<dbReference type="InterPro" id="IPR025525">
    <property type="entry name" value="hAT-like_transposase_RNase-H"/>
</dbReference>
<evidence type="ECO:0000313" key="10">
    <source>
        <dbReference type="Proteomes" id="UP001206925"/>
    </source>
</evidence>
<dbReference type="Proteomes" id="UP001206925">
    <property type="component" value="Unassembled WGS sequence"/>
</dbReference>
<keyword evidence="4" id="KW-0418">Kinase</keyword>
<dbReference type="InterPro" id="IPR011009">
    <property type="entry name" value="Kinase-like_dom_sf"/>
</dbReference>
<dbReference type="PANTHER" id="PTHR46481">
    <property type="entry name" value="ZINC FINGER BED DOMAIN-CONTAINING PROTEIN 4"/>
    <property type="match status" value="1"/>
</dbReference>
<dbReference type="SUPFAM" id="SSF140996">
    <property type="entry name" value="Hermes dimerisation domain"/>
    <property type="match status" value="1"/>
</dbReference>
<dbReference type="PROSITE" id="PS50011">
    <property type="entry name" value="PROTEIN_KINASE_DOM"/>
    <property type="match status" value="1"/>
</dbReference>
<proteinExistence type="predicted"/>
<keyword evidence="2" id="KW-0808">Transferase</keyword>
<dbReference type="Gene3D" id="3.30.200.20">
    <property type="entry name" value="Phosphorylase Kinase, domain 1"/>
    <property type="match status" value="2"/>
</dbReference>
<keyword evidence="3 7" id="KW-0547">Nucleotide-binding</keyword>
<dbReference type="EMBL" id="JAMZMK010009018">
    <property type="protein sequence ID" value="KAI7737469.1"/>
    <property type="molecule type" value="Genomic_DNA"/>
</dbReference>
<dbReference type="InterPro" id="IPR052035">
    <property type="entry name" value="ZnF_BED_domain_contain"/>
</dbReference>
<dbReference type="SUPFAM" id="SSF53098">
    <property type="entry name" value="Ribonuclease H-like"/>
    <property type="match status" value="1"/>
</dbReference>
<accession>A0AAD5GDG4</accession>
<feature type="domain" description="Protein kinase" evidence="8">
    <location>
        <begin position="35"/>
        <end position="394"/>
    </location>
</feature>
<gene>
    <name evidence="9" type="ORF">M8C21_018378</name>
</gene>
<evidence type="ECO:0000256" key="2">
    <source>
        <dbReference type="ARBA" id="ARBA00022679"/>
    </source>
</evidence>
<keyword evidence="10" id="KW-1185">Reference proteome</keyword>
<dbReference type="GO" id="GO:0003677">
    <property type="term" value="F:DNA binding"/>
    <property type="evidence" value="ECO:0007669"/>
    <property type="project" value="UniProtKB-KW"/>
</dbReference>
<dbReference type="PANTHER" id="PTHR46481:SF7">
    <property type="entry name" value="ZINC FINGER BED DOMAIN-CONTAINING PROTEIN RICESLEEPER 2-LIKE"/>
    <property type="match status" value="1"/>
</dbReference>
<dbReference type="InterPro" id="IPR008906">
    <property type="entry name" value="HATC_C_dom"/>
</dbReference>
<comment type="caution">
    <text evidence="9">The sequence shown here is derived from an EMBL/GenBank/DDBJ whole genome shotgun (WGS) entry which is preliminary data.</text>
</comment>
<dbReference type="Gene3D" id="1.10.510.10">
    <property type="entry name" value="Transferase(Phosphotransferase) domain 1"/>
    <property type="match status" value="1"/>
</dbReference>
<name>A0AAD5GDG4_AMBAR</name>
<dbReference type="SMART" id="SM00614">
    <property type="entry name" value="ZnF_BED"/>
    <property type="match status" value="1"/>
</dbReference>
<dbReference type="GO" id="GO:0046983">
    <property type="term" value="F:protein dimerization activity"/>
    <property type="evidence" value="ECO:0007669"/>
    <property type="project" value="InterPro"/>
</dbReference>
<dbReference type="PROSITE" id="PS00107">
    <property type="entry name" value="PROTEIN_KINASE_ATP"/>
    <property type="match status" value="1"/>
</dbReference>
<reference evidence="9" key="1">
    <citation type="submission" date="2022-06" db="EMBL/GenBank/DDBJ databases">
        <title>Uncovering the hologenomic basis of an extraordinary plant invasion.</title>
        <authorList>
            <person name="Bieker V.C."/>
            <person name="Martin M.D."/>
            <person name="Gilbert T."/>
            <person name="Hodgins K."/>
            <person name="Battlay P."/>
            <person name="Petersen B."/>
            <person name="Wilson J."/>
        </authorList>
    </citation>
    <scope>NUCLEOTIDE SEQUENCE</scope>
    <source>
        <strain evidence="9">AA19_3_7</strain>
        <tissue evidence="9">Leaf</tissue>
    </source>
</reference>
<dbReference type="InterPro" id="IPR017441">
    <property type="entry name" value="Protein_kinase_ATP_BS"/>
</dbReference>
<dbReference type="SUPFAM" id="SSF56112">
    <property type="entry name" value="Protein kinase-like (PK-like)"/>
    <property type="match status" value="2"/>
</dbReference>
<dbReference type="InterPro" id="IPR000719">
    <property type="entry name" value="Prot_kinase_dom"/>
</dbReference>
<keyword evidence="1" id="KW-0723">Serine/threonine-protein kinase</keyword>
<dbReference type="GO" id="GO:0005524">
    <property type="term" value="F:ATP binding"/>
    <property type="evidence" value="ECO:0007669"/>
    <property type="project" value="UniProtKB-UniRule"/>
</dbReference>
<evidence type="ECO:0000256" key="3">
    <source>
        <dbReference type="ARBA" id="ARBA00022741"/>
    </source>
</evidence>
<evidence type="ECO:0000256" key="1">
    <source>
        <dbReference type="ARBA" id="ARBA00022527"/>
    </source>
</evidence>
<evidence type="ECO:0000256" key="6">
    <source>
        <dbReference type="ARBA" id="ARBA00023125"/>
    </source>
</evidence>
<keyword evidence="5 7" id="KW-0067">ATP-binding</keyword>
<evidence type="ECO:0000256" key="4">
    <source>
        <dbReference type="ARBA" id="ARBA00022777"/>
    </source>
</evidence>
<dbReference type="Pfam" id="PF14372">
    <property type="entry name" value="hAT-like_RNase-H"/>
    <property type="match status" value="1"/>
</dbReference>
<dbReference type="GO" id="GO:0004674">
    <property type="term" value="F:protein serine/threonine kinase activity"/>
    <property type="evidence" value="ECO:0007669"/>
    <property type="project" value="UniProtKB-KW"/>
</dbReference>
<dbReference type="FunFam" id="1.10.510.10:FF:000624">
    <property type="entry name" value="Mitogen-activated protein kinase"/>
    <property type="match status" value="1"/>
</dbReference>
<protein>
    <recommendedName>
        <fullName evidence="8">Protein kinase domain-containing protein</fullName>
    </recommendedName>
</protein>